<keyword evidence="2" id="KW-0614">Plasmid</keyword>
<organism evidence="2">
    <name type="scientific">Mesorhizobium sp. WSM2240</name>
    <dbReference type="NCBI Taxonomy" id="3228851"/>
    <lineage>
        <taxon>Bacteria</taxon>
        <taxon>Pseudomonadati</taxon>
        <taxon>Pseudomonadota</taxon>
        <taxon>Alphaproteobacteria</taxon>
        <taxon>Hyphomicrobiales</taxon>
        <taxon>Phyllobacteriaceae</taxon>
        <taxon>Mesorhizobium</taxon>
    </lineage>
</organism>
<proteinExistence type="predicted"/>
<evidence type="ECO:0000256" key="1">
    <source>
        <dbReference type="SAM" id="MobiDB-lite"/>
    </source>
</evidence>
<feature type="region of interest" description="Disordered" evidence="1">
    <location>
        <begin position="246"/>
        <end position="272"/>
    </location>
</feature>
<reference evidence="2" key="1">
    <citation type="submission" date="2024-06" db="EMBL/GenBank/DDBJ databases">
        <title>Mesorhizobium karijinii sp. nov., a symbiont of the iconic Swainsona formosa from arid Australia.</title>
        <authorList>
            <person name="Hill Y.J."/>
            <person name="Watkin E.L.J."/>
            <person name="O'Hara G.W."/>
            <person name="Terpolilli J."/>
            <person name="Tye M.L."/>
            <person name="Kohlmeier M.G."/>
        </authorList>
    </citation>
    <scope>NUCLEOTIDE SEQUENCE</scope>
    <source>
        <strain evidence="2">WSM2240</strain>
        <plasmid evidence="2">pMk2240A</plasmid>
    </source>
</reference>
<accession>A0AAU8D274</accession>
<name>A0AAU8D274_9HYPH</name>
<geneLocation type="plasmid" evidence="2">
    <name>pMk2240A</name>
</geneLocation>
<gene>
    <name evidence="2" type="ORF">ABVK50_30985</name>
</gene>
<protein>
    <recommendedName>
        <fullName evidence="3">Methylase</fullName>
    </recommendedName>
</protein>
<dbReference type="EMBL" id="CP159256">
    <property type="protein sequence ID" value="XCG52553.1"/>
    <property type="molecule type" value="Genomic_DNA"/>
</dbReference>
<sequence>MNVLSTASAAGATALSAPAPEHADHIEAVLRPAGRLVPSRESGCPIGTNALRTIMVEYFGGTNAEGFWIWKDAYEALEAAQVLFLKKFGPAIISRSQSPQAVLAMMRKIAQLIPTHTRRSDESRAMQQLSTPLPLAFITARAAAIVSADLVLEPSAETGLLAVHAEIAQASLALNEFSGMRADLLRLLFPRVPTFRHAAANIDDHLDAIIKPSVILMNPPFTVPCSCSGVKHCHHLGFSGERTVPVMSARRPPGRSRAKAEERCRHAASETWPPDGTVEHRLRLVRPADELRFGLDASAETHWQPTTREIFAQMWEAEVAAVPEFTTSTFHVVTGLLLPIWRRLPDDDCRVYRIQTDSGERIIGRHIAPALVATLFRNLGLDHAPSVSMDEAWTGLIEGLIGMQLADGLSLRRSRVMNDYRVELIGFTNAMVPRLKALELISEIISWELRLFVPTSIEGPAILARLLKRHALIAVTDRAAT</sequence>
<evidence type="ECO:0000313" key="2">
    <source>
        <dbReference type="EMBL" id="XCG52553.1"/>
    </source>
</evidence>
<dbReference type="AlphaFoldDB" id="A0AAU8D274"/>
<dbReference type="RefSeq" id="WP_353646756.1">
    <property type="nucleotide sequence ID" value="NZ_CP159256.1"/>
</dbReference>
<feature type="compositionally biased region" description="Basic and acidic residues" evidence="1">
    <location>
        <begin position="258"/>
        <end position="268"/>
    </location>
</feature>
<evidence type="ECO:0008006" key="3">
    <source>
        <dbReference type="Google" id="ProtNLM"/>
    </source>
</evidence>